<dbReference type="Proteomes" id="UP000030641">
    <property type="component" value="Unassembled WGS sequence"/>
</dbReference>
<protein>
    <submittedName>
        <fullName evidence="2">Uncharacterized protein</fullName>
    </submittedName>
</protein>
<keyword evidence="3" id="KW-1185">Reference proteome</keyword>
<accession>A0A074YI48</accession>
<dbReference type="RefSeq" id="XP_013345712.1">
    <property type="nucleotide sequence ID" value="XM_013490258.1"/>
</dbReference>
<organism evidence="2 3">
    <name type="scientific">Aureobasidium subglaciale (strain EXF-2481)</name>
    <name type="common">Aureobasidium pullulans var. subglaciale</name>
    <dbReference type="NCBI Taxonomy" id="1043005"/>
    <lineage>
        <taxon>Eukaryota</taxon>
        <taxon>Fungi</taxon>
        <taxon>Dikarya</taxon>
        <taxon>Ascomycota</taxon>
        <taxon>Pezizomycotina</taxon>
        <taxon>Dothideomycetes</taxon>
        <taxon>Dothideomycetidae</taxon>
        <taxon>Dothideales</taxon>
        <taxon>Saccotheciaceae</taxon>
        <taxon>Aureobasidium</taxon>
    </lineage>
</organism>
<dbReference type="EMBL" id="KL584754">
    <property type="protein sequence ID" value="KEQ97493.1"/>
    <property type="molecule type" value="Genomic_DNA"/>
</dbReference>
<feature type="region of interest" description="Disordered" evidence="1">
    <location>
        <begin position="1"/>
        <end position="136"/>
    </location>
</feature>
<feature type="compositionally biased region" description="Polar residues" evidence="1">
    <location>
        <begin position="1"/>
        <end position="10"/>
    </location>
</feature>
<feature type="compositionally biased region" description="Polar residues" evidence="1">
    <location>
        <begin position="73"/>
        <end position="85"/>
    </location>
</feature>
<evidence type="ECO:0000256" key="1">
    <source>
        <dbReference type="SAM" id="MobiDB-lite"/>
    </source>
</evidence>
<dbReference type="GeneID" id="25364760"/>
<dbReference type="OrthoDB" id="10434159at2759"/>
<dbReference type="AlphaFoldDB" id="A0A074YI48"/>
<gene>
    <name evidence="2" type="ORF">AUEXF2481DRAFT_3299</name>
</gene>
<dbReference type="InParanoid" id="A0A074YI48"/>
<evidence type="ECO:0000313" key="3">
    <source>
        <dbReference type="Proteomes" id="UP000030641"/>
    </source>
</evidence>
<proteinExistence type="predicted"/>
<feature type="compositionally biased region" description="Basic residues" evidence="1">
    <location>
        <begin position="48"/>
        <end position="64"/>
    </location>
</feature>
<feature type="compositionally biased region" description="Basic and acidic residues" evidence="1">
    <location>
        <begin position="19"/>
        <end position="35"/>
    </location>
</feature>
<feature type="compositionally biased region" description="Polar residues" evidence="1">
    <location>
        <begin position="94"/>
        <end position="109"/>
    </location>
</feature>
<name>A0A074YI48_AURSE</name>
<reference evidence="2 3" key="1">
    <citation type="journal article" date="2014" name="BMC Genomics">
        <title>Genome sequencing of four Aureobasidium pullulans varieties: biotechnological potential, stress tolerance, and description of new species.</title>
        <authorList>
            <person name="Gostin Ar C."/>
            <person name="Ohm R.A."/>
            <person name="Kogej T."/>
            <person name="Sonjak S."/>
            <person name="Turk M."/>
            <person name="Zajc J."/>
            <person name="Zalar P."/>
            <person name="Grube M."/>
            <person name="Sun H."/>
            <person name="Han J."/>
            <person name="Sharma A."/>
            <person name="Chiniquy J."/>
            <person name="Ngan C.Y."/>
            <person name="Lipzen A."/>
            <person name="Barry K."/>
            <person name="Grigoriev I.V."/>
            <person name="Gunde-Cimerman N."/>
        </authorList>
    </citation>
    <scope>NUCLEOTIDE SEQUENCE [LARGE SCALE GENOMIC DNA]</scope>
    <source>
        <strain evidence="2 3">EXF-2481</strain>
    </source>
</reference>
<sequence>MAPINKSTNKTLRRSSRVAKRDEAANDIKDDHESPSIDSNKFNNMIKGKGKALPKSVKIKKTTIKKAPVGNKALNQKGTVTNKTNPAKKKHGPTRSSARLQQRSANAPPTNEILIISEPNNDEPNEANNTHSPSEDLTLTEEQRAFTIRRPTIHRAHAAIRSGAIANGNFFFALPEDHPLRTTPVAGEDVSPDVMPAAPPRIMNSMPGFRETRVILLSGI</sequence>
<evidence type="ECO:0000313" key="2">
    <source>
        <dbReference type="EMBL" id="KEQ97493.1"/>
    </source>
</evidence>
<dbReference type="HOGENOM" id="CLU_1255762_0_0_1"/>